<organism evidence="2 3">
    <name type="scientific">Marihabitans asiaticum</name>
    <dbReference type="NCBI Taxonomy" id="415218"/>
    <lineage>
        <taxon>Bacteria</taxon>
        <taxon>Bacillati</taxon>
        <taxon>Actinomycetota</taxon>
        <taxon>Actinomycetes</taxon>
        <taxon>Micrococcales</taxon>
        <taxon>Intrasporangiaceae</taxon>
        <taxon>Marihabitans</taxon>
    </lineage>
</organism>
<dbReference type="NCBIfam" id="NF001270">
    <property type="entry name" value="PRK00228.2-2"/>
    <property type="match status" value="1"/>
</dbReference>
<dbReference type="GO" id="GO:0005829">
    <property type="term" value="C:cytosol"/>
    <property type="evidence" value="ECO:0007669"/>
    <property type="project" value="TreeGrafter"/>
</dbReference>
<evidence type="ECO:0000313" key="3">
    <source>
        <dbReference type="Proteomes" id="UP000315628"/>
    </source>
</evidence>
<evidence type="ECO:0000313" key="2">
    <source>
        <dbReference type="EMBL" id="TWD13805.1"/>
    </source>
</evidence>
<name>A0A560W8F5_9MICO</name>
<accession>A0A560W8F5</accession>
<dbReference type="PANTHER" id="PTHR30327">
    <property type="entry name" value="UNCHARACTERIZED PROTEIN YQGE"/>
    <property type="match status" value="1"/>
</dbReference>
<evidence type="ECO:0000256" key="1">
    <source>
        <dbReference type="ARBA" id="ARBA00009600"/>
    </source>
</evidence>
<dbReference type="Pfam" id="PF02622">
    <property type="entry name" value="DUF179"/>
    <property type="match status" value="1"/>
</dbReference>
<keyword evidence="3" id="KW-1185">Reference proteome</keyword>
<dbReference type="InterPro" id="IPR003774">
    <property type="entry name" value="AlgH-like"/>
</dbReference>
<dbReference type="Gene3D" id="3.40.1740.10">
    <property type="entry name" value="VC0467-like"/>
    <property type="match status" value="1"/>
</dbReference>
<reference evidence="2 3" key="1">
    <citation type="submission" date="2019-06" db="EMBL/GenBank/DDBJ databases">
        <title>Sequencing the genomes of 1000 actinobacteria strains.</title>
        <authorList>
            <person name="Klenk H.-P."/>
        </authorList>
    </citation>
    <scope>NUCLEOTIDE SEQUENCE [LARGE SCALE GENOMIC DNA]</scope>
    <source>
        <strain evidence="2 3">DSM 18935</strain>
    </source>
</reference>
<dbReference type="Proteomes" id="UP000315628">
    <property type="component" value="Unassembled WGS sequence"/>
</dbReference>
<comment type="caution">
    <text evidence="2">The sequence shown here is derived from an EMBL/GenBank/DDBJ whole genome shotgun (WGS) entry which is preliminary data.</text>
</comment>
<dbReference type="PANTHER" id="PTHR30327:SF1">
    <property type="entry name" value="UPF0301 PROTEIN YQGE"/>
    <property type="match status" value="1"/>
</dbReference>
<dbReference type="OrthoDB" id="9807486at2"/>
<protein>
    <submittedName>
        <fullName evidence="2">Putative transcriptional regulator</fullName>
    </submittedName>
</protein>
<comment type="similarity">
    <text evidence="1">Belongs to the UPF0301 (AlgH) family.</text>
</comment>
<sequence>MDSCAGRLLVSTPQISDGVFERSVVLVLAHDDESGAQGVVLNKPVQAPIDTVLPGWQENASRPQMVFQGGPVQTDSAVGLVGVPGDDDPAPGIKRLFGAIGLVDLDAPQELIWPEISELRIFAGYAGWEASQLEGEIAQGGWFVVDSEIGDVFDSDPDTLWRRVLRRQRGVMAWLSTYPQDPSHN</sequence>
<dbReference type="AlphaFoldDB" id="A0A560W8F5"/>
<gene>
    <name evidence="2" type="ORF">FB557_2444</name>
</gene>
<proteinExistence type="inferred from homology"/>
<dbReference type="RefSeq" id="WP_144857865.1">
    <property type="nucleotide sequence ID" value="NZ_BAAAYT010000002.1"/>
</dbReference>
<dbReference type="SUPFAM" id="SSF143456">
    <property type="entry name" value="VC0467-like"/>
    <property type="match status" value="1"/>
</dbReference>
<dbReference type="EMBL" id="VIUW01000004">
    <property type="protein sequence ID" value="TWD13805.1"/>
    <property type="molecule type" value="Genomic_DNA"/>
</dbReference>